<evidence type="ECO:0000256" key="1">
    <source>
        <dbReference type="SAM" id="MobiDB-lite"/>
    </source>
</evidence>
<feature type="region of interest" description="Disordered" evidence="1">
    <location>
        <begin position="165"/>
        <end position="216"/>
    </location>
</feature>
<proteinExistence type="predicted"/>
<dbReference type="EMBL" id="OZ034822">
    <property type="protein sequence ID" value="CAL1411532.1"/>
    <property type="molecule type" value="Genomic_DNA"/>
</dbReference>
<sequence>MSRFVMESNNLWLIAMTDGTIRVMEGAYSPDLNTHDVPKNPTSWKQAARIGSNAHCTHRELEVFGVTFTGEKVEELRSGIAGQQRMVNREGFIVTWLNPGGGSTSIRPNSLLRRLNDLYQWSKHGVQVTVPVGTAWDRFELTTGKLMVGAGAGGSAQAKELEEKEKENQRLQAEKDKEIEELKKQAKEKEDEQLAAKKENEELKKQGQEKDDQLAAKDKQIANLRNALSAFV</sequence>
<dbReference type="Proteomes" id="UP001497516">
    <property type="component" value="Chromosome 9"/>
</dbReference>
<dbReference type="AlphaFoldDB" id="A0AAV2GMU3"/>
<protein>
    <submittedName>
        <fullName evidence="2">Uncharacterized protein</fullName>
    </submittedName>
</protein>
<organism evidence="2 3">
    <name type="scientific">Linum trigynum</name>
    <dbReference type="NCBI Taxonomy" id="586398"/>
    <lineage>
        <taxon>Eukaryota</taxon>
        <taxon>Viridiplantae</taxon>
        <taxon>Streptophyta</taxon>
        <taxon>Embryophyta</taxon>
        <taxon>Tracheophyta</taxon>
        <taxon>Spermatophyta</taxon>
        <taxon>Magnoliopsida</taxon>
        <taxon>eudicotyledons</taxon>
        <taxon>Gunneridae</taxon>
        <taxon>Pentapetalae</taxon>
        <taxon>rosids</taxon>
        <taxon>fabids</taxon>
        <taxon>Malpighiales</taxon>
        <taxon>Linaceae</taxon>
        <taxon>Linum</taxon>
    </lineage>
</organism>
<evidence type="ECO:0000313" key="3">
    <source>
        <dbReference type="Proteomes" id="UP001497516"/>
    </source>
</evidence>
<name>A0AAV2GMU3_9ROSI</name>
<evidence type="ECO:0000313" key="2">
    <source>
        <dbReference type="EMBL" id="CAL1411532.1"/>
    </source>
</evidence>
<accession>A0AAV2GMU3</accession>
<gene>
    <name evidence="2" type="ORF">LTRI10_LOCUS50881</name>
</gene>
<reference evidence="2 3" key="1">
    <citation type="submission" date="2024-04" db="EMBL/GenBank/DDBJ databases">
        <authorList>
            <person name="Fracassetti M."/>
        </authorList>
    </citation>
    <scope>NUCLEOTIDE SEQUENCE [LARGE SCALE GENOMIC DNA]</scope>
</reference>
<keyword evidence="3" id="KW-1185">Reference proteome</keyword>